<evidence type="ECO:0000256" key="1">
    <source>
        <dbReference type="SAM" id="SignalP"/>
    </source>
</evidence>
<feature type="chain" id="PRO_5043585074" description="Secreted protein" evidence="1">
    <location>
        <begin position="20"/>
        <end position="92"/>
    </location>
</feature>
<reference evidence="2 3" key="1">
    <citation type="submission" date="2021-06" db="EMBL/GenBank/DDBJ databases">
        <title>Caerostris darwini draft genome.</title>
        <authorList>
            <person name="Kono N."/>
            <person name="Arakawa K."/>
        </authorList>
    </citation>
    <scope>NUCLEOTIDE SEQUENCE [LARGE SCALE GENOMIC DNA]</scope>
</reference>
<proteinExistence type="predicted"/>
<evidence type="ECO:0000313" key="2">
    <source>
        <dbReference type="EMBL" id="GIX99659.1"/>
    </source>
</evidence>
<organism evidence="2 3">
    <name type="scientific">Caerostris darwini</name>
    <dbReference type="NCBI Taxonomy" id="1538125"/>
    <lineage>
        <taxon>Eukaryota</taxon>
        <taxon>Metazoa</taxon>
        <taxon>Ecdysozoa</taxon>
        <taxon>Arthropoda</taxon>
        <taxon>Chelicerata</taxon>
        <taxon>Arachnida</taxon>
        <taxon>Araneae</taxon>
        <taxon>Araneomorphae</taxon>
        <taxon>Entelegynae</taxon>
        <taxon>Araneoidea</taxon>
        <taxon>Araneidae</taxon>
        <taxon>Caerostris</taxon>
    </lineage>
</organism>
<keyword evidence="1" id="KW-0732">Signal</keyword>
<gene>
    <name evidence="2" type="ORF">CDAR_487711</name>
</gene>
<dbReference type="Proteomes" id="UP001054837">
    <property type="component" value="Unassembled WGS sequence"/>
</dbReference>
<evidence type="ECO:0008006" key="4">
    <source>
        <dbReference type="Google" id="ProtNLM"/>
    </source>
</evidence>
<comment type="caution">
    <text evidence="2">The sequence shown here is derived from an EMBL/GenBank/DDBJ whole genome shotgun (WGS) entry which is preliminary data.</text>
</comment>
<accession>A0AAV4PV35</accession>
<evidence type="ECO:0000313" key="3">
    <source>
        <dbReference type="Proteomes" id="UP001054837"/>
    </source>
</evidence>
<feature type="signal peptide" evidence="1">
    <location>
        <begin position="1"/>
        <end position="19"/>
    </location>
</feature>
<dbReference type="EMBL" id="BPLQ01003322">
    <property type="protein sequence ID" value="GIX99659.1"/>
    <property type="molecule type" value="Genomic_DNA"/>
</dbReference>
<sequence length="92" mass="10352">MVDNLCLLLIIDCLSDSQAHSVATKFDRNNSSPSLANIQPLSNACSSRQQMLNSPVICIDLRSYHRINAIPKRLMIANQDMVKQIWRHVTSS</sequence>
<keyword evidence="3" id="KW-1185">Reference proteome</keyword>
<dbReference type="AlphaFoldDB" id="A0AAV4PV35"/>
<protein>
    <recommendedName>
        <fullName evidence="4">Secreted protein</fullName>
    </recommendedName>
</protein>
<name>A0AAV4PV35_9ARAC</name>